<dbReference type="Pfam" id="PF02595">
    <property type="entry name" value="Gly_kinase"/>
    <property type="match status" value="1"/>
</dbReference>
<dbReference type="PANTHER" id="PTHR21599:SF0">
    <property type="entry name" value="GLYCERATE KINASE"/>
    <property type="match status" value="1"/>
</dbReference>
<dbReference type="Gene3D" id="3.40.50.10350">
    <property type="entry name" value="Glycerate kinase, domain 1"/>
    <property type="match status" value="1"/>
</dbReference>
<organism evidence="1 2">
    <name type="scientific">Arthrobacter crystallopoietes BAB-32</name>
    <dbReference type="NCBI Taxonomy" id="1246476"/>
    <lineage>
        <taxon>Bacteria</taxon>
        <taxon>Bacillati</taxon>
        <taxon>Actinomycetota</taxon>
        <taxon>Actinomycetes</taxon>
        <taxon>Micrococcales</taxon>
        <taxon>Micrococcaceae</taxon>
        <taxon>Crystallibacter</taxon>
    </lineage>
</organism>
<reference evidence="1 2" key="1">
    <citation type="journal article" date="2013" name="Genome Announc.">
        <title>Draft Genome Sequence of Arthrobacter crystallopoietes Strain BAB-32, Revealing Genes for Bioremediation.</title>
        <authorList>
            <person name="Joshi M.N."/>
            <person name="Pandit A.S."/>
            <person name="Sharma A."/>
            <person name="Pandya R.V."/>
            <person name="Desai S.M."/>
            <person name="Saxena A.K."/>
            <person name="Bagatharia S.B."/>
        </authorList>
    </citation>
    <scope>NUCLEOTIDE SEQUENCE [LARGE SCALE GENOMIC DNA]</scope>
    <source>
        <strain evidence="1 2">BAB-32</strain>
    </source>
</reference>
<evidence type="ECO:0000313" key="2">
    <source>
        <dbReference type="Proteomes" id="UP000010729"/>
    </source>
</evidence>
<dbReference type="AlphaFoldDB" id="N1V024"/>
<proteinExistence type="predicted"/>
<dbReference type="InterPro" id="IPR036129">
    <property type="entry name" value="Glycerate_kinase_sf"/>
</dbReference>
<dbReference type="EMBL" id="ANPE02000180">
    <property type="protein sequence ID" value="EMY33374.1"/>
    <property type="molecule type" value="Genomic_DNA"/>
</dbReference>
<dbReference type="GO" id="GO:0031388">
    <property type="term" value="P:organic acid phosphorylation"/>
    <property type="evidence" value="ECO:0007669"/>
    <property type="project" value="InterPro"/>
</dbReference>
<keyword evidence="1" id="KW-0418">Kinase</keyword>
<feature type="non-terminal residue" evidence="1">
    <location>
        <position position="52"/>
    </location>
</feature>
<dbReference type="Proteomes" id="UP000010729">
    <property type="component" value="Unassembled WGS sequence"/>
</dbReference>
<dbReference type="GO" id="GO:0008887">
    <property type="term" value="F:glycerate kinase activity"/>
    <property type="evidence" value="ECO:0007669"/>
    <property type="project" value="InterPro"/>
</dbReference>
<keyword evidence="2" id="KW-1185">Reference proteome</keyword>
<protein>
    <submittedName>
        <fullName evidence="1">Glycerate kinase GarK</fullName>
    </submittedName>
</protein>
<name>N1V024_9MICC</name>
<dbReference type="InterPro" id="IPR004381">
    <property type="entry name" value="Glycerate_kinase"/>
</dbReference>
<dbReference type="PANTHER" id="PTHR21599">
    <property type="entry name" value="GLYCERATE KINASE"/>
    <property type="match status" value="1"/>
</dbReference>
<evidence type="ECO:0000313" key="1">
    <source>
        <dbReference type="EMBL" id="EMY33374.1"/>
    </source>
</evidence>
<gene>
    <name evidence="1" type="ORF">D477_015144</name>
</gene>
<dbReference type="SUPFAM" id="SSF110738">
    <property type="entry name" value="Glycerate kinase I"/>
    <property type="match status" value="1"/>
</dbReference>
<dbReference type="InterPro" id="IPR018197">
    <property type="entry name" value="Glycerate_kinase_RE-like"/>
</dbReference>
<sequence length="52" mass="5158">MNGAVKVVLAPDKFKGSLSAPEVAAALERGLLAAAPELEIVKVPVADGGEGT</sequence>
<accession>N1V024</accession>
<keyword evidence="1" id="KW-0808">Transferase</keyword>
<comment type="caution">
    <text evidence="1">The sequence shown here is derived from an EMBL/GenBank/DDBJ whole genome shotgun (WGS) entry which is preliminary data.</text>
</comment>